<organism evidence="1 2">
    <name type="scientific">Helicobacter pullorum</name>
    <dbReference type="NCBI Taxonomy" id="35818"/>
    <lineage>
        <taxon>Bacteria</taxon>
        <taxon>Pseudomonadati</taxon>
        <taxon>Campylobacterota</taxon>
        <taxon>Epsilonproteobacteria</taxon>
        <taxon>Campylobacterales</taxon>
        <taxon>Helicobacteraceae</taxon>
        <taxon>Helicobacter</taxon>
    </lineage>
</organism>
<dbReference type="RefSeq" id="WP_115057344.1">
    <property type="nucleotide sequence ID" value="NZ_UGJF01000002.1"/>
</dbReference>
<sequence>MTEEQKKLLKSFYPFLRTNEGEELLKSHNVSIQKNNSGDLEIQFGGFTQIILDNNGLTSTETLIDLLLDNIRKKIETTLDNSNEYWADNGLYEYIDKGMPQEEYFDCIEEANRPFEEKVNFLIKEFSTPKQDTVCHTHHFSKDMRGSKLSGACEFFRDGFAGLRDFVAINPQFKALKEAFNVLKADFDILRKQEFEESLKKYPDTFEGFCFKNMMREIFERNKADFYTENMIFSYLENGRTDIIEPNKSYDSYNNSTPIHFKLGEFVEADKGEVYTIVDGKFVVNMSLDDVMWAIEDYYIEYEIGDDYLVQQSFTTENGYISYSTTGLLGESGEGYYADENIPEIIRETLEDYYSGNIVTKDGYLESKNNVNEYHR</sequence>
<evidence type="ECO:0000313" key="2">
    <source>
        <dbReference type="Proteomes" id="UP000255269"/>
    </source>
</evidence>
<dbReference type="Proteomes" id="UP000255269">
    <property type="component" value="Unassembled WGS sequence"/>
</dbReference>
<gene>
    <name evidence="1" type="ORF">NCTC13156_01764</name>
</gene>
<reference evidence="1 2" key="1">
    <citation type="submission" date="2018-06" db="EMBL/GenBank/DDBJ databases">
        <authorList>
            <consortium name="Pathogen Informatics"/>
            <person name="Doyle S."/>
        </authorList>
    </citation>
    <scope>NUCLEOTIDE SEQUENCE [LARGE SCALE GENOMIC DNA]</scope>
    <source>
        <strain evidence="1 2">NCTC13156</strain>
    </source>
</reference>
<protein>
    <submittedName>
        <fullName evidence="1">Uncharacterized protein</fullName>
    </submittedName>
</protein>
<evidence type="ECO:0000313" key="1">
    <source>
        <dbReference type="EMBL" id="STQ88957.1"/>
    </source>
</evidence>
<dbReference type="AlphaFoldDB" id="A0A377Q297"/>
<proteinExistence type="predicted"/>
<accession>A0A377Q297</accession>
<name>A0A377Q297_9HELI</name>
<dbReference type="EMBL" id="UGJF01000002">
    <property type="protein sequence ID" value="STQ88957.1"/>
    <property type="molecule type" value="Genomic_DNA"/>
</dbReference>